<dbReference type="PANTHER" id="PTHR46473:SF10">
    <property type="entry name" value="LD45603P-RELATED"/>
    <property type="match status" value="1"/>
</dbReference>
<evidence type="ECO:0000256" key="13">
    <source>
        <dbReference type="SAM" id="MobiDB-lite"/>
    </source>
</evidence>
<organism evidence="15 16">
    <name type="scientific">Drosophila pseudoobscura pseudoobscura</name>
    <name type="common">Fruit fly</name>
    <dbReference type="NCBI Taxonomy" id="46245"/>
    <lineage>
        <taxon>Eukaryota</taxon>
        <taxon>Metazoa</taxon>
        <taxon>Ecdysozoa</taxon>
        <taxon>Arthropoda</taxon>
        <taxon>Hexapoda</taxon>
        <taxon>Insecta</taxon>
        <taxon>Pterygota</taxon>
        <taxon>Neoptera</taxon>
        <taxon>Endopterygota</taxon>
        <taxon>Diptera</taxon>
        <taxon>Brachycera</taxon>
        <taxon>Muscomorpha</taxon>
        <taxon>Ephydroidea</taxon>
        <taxon>Drosophilidae</taxon>
        <taxon>Drosophila</taxon>
        <taxon>Sophophora</taxon>
    </lineage>
</organism>
<dbReference type="GO" id="GO:0005886">
    <property type="term" value="C:plasma membrane"/>
    <property type="evidence" value="ECO:0007669"/>
    <property type="project" value="UniProtKB-SubCell"/>
</dbReference>
<evidence type="ECO:0008006" key="17">
    <source>
        <dbReference type="Google" id="ProtNLM"/>
    </source>
</evidence>
<dbReference type="SUPFAM" id="SSF52058">
    <property type="entry name" value="L domain-like"/>
    <property type="match status" value="1"/>
</dbReference>
<evidence type="ECO:0000256" key="1">
    <source>
        <dbReference type="ARBA" id="ARBA00004162"/>
    </source>
</evidence>
<evidence type="ECO:0000256" key="8">
    <source>
        <dbReference type="ARBA" id="ARBA00022989"/>
    </source>
</evidence>
<dbReference type="InterPro" id="IPR032675">
    <property type="entry name" value="LRR_dom_sf"/>
</dbReference>
<feature type="region of interest" description="Disordered" evidence="13">
    <location>
        <begin position="20"/>
        <end position="42"/>
    </location>
</feature>
<evidence type="ECO:0000256" key="7">
    <source>
        <dbReference type="ARBA" id="ARBA00022737"/>
    </source>
</evidence>
<protein>
    <recommendedName>
        <fullName evidence="17">Leucine-rich repeat-containing protein 15</fullName>
    </recommendedName>
</protein>
<dbReference type="RefSeq" id="XP_001356698.3">
    <property type="nucleotide sequence ID" value="XM_001356662.4"/>
</dbReference>
<keyword evidence="3" id="KW-1003">Cell membrane</keyword>
<dbReference type="Proteomes" id="UP000001819">
    <property type="component" value="Chromosome 4"/>
</dbReference>
<keyword evidence="15" id="KW-1185">Reference proteome</keyword>
<keyword evidence="11" id="KW-1015">Disulfide bond</keyword>
<reference evidence="16" key="1">
    <citation type="submission" date="2025-08" db="UniProtKB">
        <authorList>
            <consortium name="RefSeq"/>
        </authorList>
    </citation>
    <scope>IDENTIFICATION</scope>
    <source>
        <strain evidence="16">MV-25-SWS-2005</strain>
        <tissue evidence="16">Whole body</tissue>
    </source>
</reference>
<dbReference type="InParanoid" id="A0A6I8UJW5"/>
<keyword evidence="5 14" id="KW-0812">Transmembrane</keyword>
<evidence type="ECO:0000256" key="2">
    <source>
        <dbReference type="ARBA" id="ARBA00022448"/>
    </source>
</evidence>
<keyword evidence="8 14" id="KW-1133">Transmembrane helix</keyword>
<dbReference type="InterPro" id="IPR051432">
    <property type="entry name" value="KCNMA1_auxiliary"/>
</dbReference>
<dbReference type="SMART" id="SM00369">
    <property type="entry name" value="LRR_TYP"/>
    <property type="match status" value="4"/>
</dbReference>
<dbReference type="AlphaFoldDB" id="A0A6I8UJW5"/>
<evidence type="ECO:0000256" key="11">
    <source>
        <dbReference type="ARBA" id="ARBA00023157"/>
    </source>
</evidence>
<dbReference type="Gene3D" id="3.80.10.10">
    <property type="entry name" value="Ribonuclease Inhibitor"/>
    <property type="match status" value="2"/>
</dbReference>
<evidence type="ECO:0000256" key="9">
    <source>
        <dbReference type="ARBA" id="ARBA00023065"/>
    </source>
</evidence>
<feature type="transmembrane region" description="Helical" evidence="14">
    <location>
        <begin position="533"/>
        <end position="556"/>
    </location>
</feature>
<keyword evidence="9" id="KW-0406">Ion transport</keyword>
<accession>A0A6I8UJW5</accession>
<dbReference type="PANTHER" id="PTHR46473">
    <property type="entry name" value="GH08155P"/>
    <property type="match status" value="1"/>
</dbReference>
<keyword evidence="10 14" id="KW-0472">Membrane</keyword>
<dbReference type="ExpressionAtlas" id="A0A6I8UJW5">
    <property type="expression patterns" value="baseline"/>
</dbReference>
<evidence type="ECO:0000313" key="15">
    <source>
        <dbReference type="Proteomes" id="UP000001819"/>
    </source>
</evidence>
<keyword evidence="7" id="KW-0677">Repeat</keyword>
<evidence type="ECO:0000313" key="16">
    <source>
        <dbReference type="RefSeq" id="XP_001356698.3"/>
    </source>
</evidence>
<dbReference type="GO" id="GO:0034220">
    <property type="term" value="P:monoatomic ion transmembrane transport"/>
    <property type="evidence" value="ECO:0007669"/>
    <property type="project" value="UniProtKB-KW"/>
</dbReference>
<evidence type="ECO:0000256" key="14">
    <source>
        <dbReference type="SAM" id="Phobius"/>
    </source>
</evidence>
<comment type="subcellular location">
    <subcellularLocation>
        <location evidence="1">Cell membrane</location>
        <topology evidence="1">Single-pass membrane protein</topology>
    </subcellularLocation>
</comment>
<evidence type="ECO:0000256" key="4">
    <source>
        <dbReference type="ARBA" id="ARBA00022614"/>
    </source>
</evidence>
<evidence type="ECO:0000256" key="3">
    <source>
        <dbReference type="ARBA" id="ARBA00022475"/>
    </source>
</evidence>
<dbReference type="InterPro" id="IPR001611">
    <property type="entry name" value="Leu-rich_rpt"/>
</dbReference>
<dbReference type="KEGG" id="dpo:4816830"/>
<proteinExistence type="predicted"/>
<keyword evidence="6" id="KW-0732">Signal</keyword>
<evidence type="ECO:0000256" key="10">
    <source>
        <dbReference type="ARBA" id="ARBA00023136"/>
    </source>
</evidence>
<keyword evidence="2" id="KW-0813">Transport</keyword>
<keyword evidence="12" id="KW-0407">Ion channel</keyword>
<gene>
    <name evidence="16" type="primary">LOC4816830</name>
</gene>
<evidence type="ECO:0000256" key="6">
    <source>
        <dbReference type="ARBA" id="ARBA00022729"/>
    </source>
</evidence>
<evidence type="ECO:0000256" key="5">
    <source>
        <dbReference type="ARBA" id="ARBA00022692"/>
    </source>
</evidence>
<sequence length="702" mass="77759">MVSRRFSNVRVAPRLSVEFSHAPRTNTDETDSQRHAPMGSPWHSPPTTMTHCVGLCLCLLLLLSHVRASAAAAADDEMSSAYGSTSTCVIRATLYMTPAWDRSDQDFGLPLDIDCSGNNTLEVLAAFDLGAQRVAGKSHVLLDGAHTPPLGVASYGLEYLDNCPHLQSLEIERFVGDSTLRLGCGGPILNKMTAVFIKNNELGTLSGNSFEQLPHLSRLQIQGNSLRFMEPLLGCGKLQELTIREEEHLVLRDGDIIEHLANLERLRLSRIKMIKPEFFNLLPESLIELVVEKTPIEDKSLVLANGTSHLINVTIVDCHLNSFGLEPYGNRSILHLNLSGNALTSLELGESCLISLDLSRNQLGNLTSGWFSSLTKLKELRLQENLIHTLSLVQLLRIAPQTIQHIDLRSNHLMTLKDVDARMEQPSMQLRIFIDGNPWSCQWLLNFSHTQPQMFRLLQYSKYISHINVNGLSCSPQEPPTEGPAKRERPPGRIMHVILNNSFVPVPHPNTNVSSFTVLYGNPVELHRSQRSGALIIVFMLPLGIALLFLLLYLYLHCERLFHLSYYISGLSCFGDGKSSSQPRFVDHVDIVRYPIANGNGAAPLELEPALADGYESPVSGGASICNCTGHRDSSCSRTHHVTYEALPTELPYQLYSEITELAENGDGTKEIPKGCAPTAPIYDHLSFGEEGKQEVELRENS</sequence>
<name>A0A6I8UJW5_DROPS</name>
<evidence type="ECO:0000256" key="12">
    <source>
        <dbReference type="ARBA" id="ARBA00023303"/>
    </source>
</evidence>
<dbReference type="FunCoup" id="A0A6I8UJW5">
    <property type="interactions" value="18"/>
</dbReference>
<dbReference type="InterPro" id="IPR003591">
    <property type="entry name" value="Leu-rich_rpt_typical-subtyp"/>
</dbReference>
<keyword evidence="4" id="KW-0433">Leucine-rich repeat</keyword>
<dbReference type="Pfam" id="PF13855">
    <property type="entry name" value="LRR_8"/>
    <property type="match status" value="1"/>
</dbReference>